<accession>A0A2S9J947</accession>
<sequence length="108" mass="12219">MAIKIEELLIKRFYINLMNIMLLYKLFILGLVALSVSSCRLDLNNSNAYPAIDQKKLILNHYSVYGLLPKSKHYTGPAMMGSERDCFKPDRSFIRGILSAVTLGIYTG</sequence>
<evidence type="ECO:0000313" key="3">
    <source>
        <dbReference type="Proteomes" id="UP000239711"/>
    </source>
</evidence>
<reference evidence="2 3" key="1">
    <citation type="submission" date="2018-02" db="EMBL/GenBank/DDBJ databases">
        <title>The draft genome of Sphingobacterium sp. 5JN-11.</title>
        <authorList>
            <person name="Liu L."/>
            <person name="Li L."/>
            <person name="Liang L."/>
            <person name="Zhang X."/>
            <person name="Wang T."/>
        </authorList>
    </citation>
    <scope>NUCLEOTIDE SEQUENCE [LARGE SCALE GENOMIC DNA]</scope>
    <source>
        <strain evidence="2 3">5JN-11</strain>
    </source>
</reference>
<dbReference type="Pfam" id="PF06291">
    <property type="entry name" value="Lambda_Bor"/>
    <property type="match status" value="1"/>
</dbReference>
<dbReference type="AlphaFoldDB" id="A0A2S9J947"/>
<dbReference type="EMBL" id="PVBQ01000001">
    <property type="protein sequence ID" value="PRD49291.1"/>
    <property type="molecule type" value="Genomic_DNA"/>
</dbReference>
<keyword evidence="1" id="KW-1133">Transmembrane helix</keyword>
<evidence type="ECO:0000256" key="1">
    <source>
        <dbReference type="SAM" id="Phobius"/>
    </source>
</evidence>
<dbReference type="OrthoDB" id="1453440at2"/>
<organism evidence="2 3">
    <name type="scientific">Sphingobacterium haloxyli</name>
    <dbReference type="NCBI Taxonomy" id="2100533"/>
    <lineage>
        <taxon>Bacteria</taxon>
        <taxon>Pseudomonadati</taxon>
        <taxon>Bacteroidota</taxon>
        <taxon>Sphingobacteriia</taxon>
        <taxon>Sphingobacteriales</taxon>
        <taxon>Sphingobacteriaceae</taxon>
        <taxon>Sphingobacterium</taxon>
    </lineage>
</organism>
<dbReference type="RefSeq" id="WP_105715133.1">
    <property type="nucleotide sequence ID" value="NZ_PVBQ01000001.1"/>
</dbReference>
<dbReference type="Proteomes" id="UP000239711">
    <property type="component" value="Unassembled WGS sequence"/>
</dbReference>
<protein>
    <submittedName>
        <fullName evidence="2">Uncharacterized protein</fullName>
    </submittedName>
</protein>
<gene>
    <name evidence="2" type="ORF">C5745_01310</name>
</gene>
<keyword evidence="1" id="KW-0472">Membrane</keyword>
<proteinExistence type="predicted"/>
<name>A0A2S9J947_9SPHI</name>
<feature type="transmembrane region" description="Helical" evidence="1">
    <location>
        <begin position="12"/>
        <end position="36"/>
    </location>
</feature>
<comment type="caution">
    <text evidence="2">The sequence shown here is derived from an EMBL/GenBank/DDBJ whole genome shotgun (WGS) entry which is preliminary data.</text>
</comment>
<keyword evidence="1" id="KW-0812">Transmembrane</keyword>
<evidence type="ECO:0000313" key="2">
    <source>
        <dbReference type="EMBL" id="PRD49291.1"/>
    </source>
</evidence>
<keyword evidence="3" id="KW-1185">Reference proteome</keyword>
<dbReference type="InterPro" id="IPR010438">
    <property type="entry name" value="Lambda_Bor"/>
</dbReference>